<comment type="caution">
    <text evidence="6">The sequence shown here is derived from an EMBL/GenBank/DDBJ whole genome shotgun (WGS) entry which is preliminary data.</text>
</comment>
<keyword evidence="3" id="KW-0804">Transcription</keyword>
<dbReference type="PROSITE" id="PS51077">
    <property type="entry name" value="HTH_ICLR"/>
    <property type="match status" value="1"/>
</dbReference>
<evidence type="ECO:0000313" key="7">
    <source>
        <dbReference type="Proteomes" id="UP001165587"/>
    </source>
</evidence>
<dbReference type="PANTHER" id="PTHR30136:SF35">
    <property type="entry name" value="HTH-TYPE TRANSCRIPTIONAL REGULATOR RV1719"/>
    <property type="match status" value="1"/>
</dbReference>
<keyword evidence="1" id="KW-0805">Transcription regulation</keyword>
<dbReference type="Proteomes" id="UP001165587">
    <property type="component" value="Unassembled WGS sequence"/>
</dbReference>
<evidence type="ECO:0000259" key="5">
    <source>
        <dbReference type="PROSITE" id="PS51078"/>
    </source>
</evidence>
<dbReference type="SMART" id="SM00346">
    <property type="entry name" value="HTH_ICLR"/>
    <property type="match status" value="1"/>
</dbReference>
<protein>
    <submittedName>
        <fullName evidence="6">IclR family transcriptional regulator</fullName>
    </submittedName>
</protein>
<keyword evidence="2" id="KW-0238">DNA-binding</keyword>
<organism evidence="6 7">
    <name type="scientific">Herbiconiux oxytropis</name>
    <dbReference type="NCBI Taxonomy" id="2970915"/>
    <lineage>
        <taxon>Bacteria</taxon>
        <taxon>Bacillati</taxon>
        <taxon>Actinomycetota</taxon>
        <taxon>Actinomycetes</taxon>
        <taxon>Micrococcales</taxon>
        <taxon>Microbacteriaceae</taxon>
        <taxon>Herbiconiux</taxon>
    </lineage>
</organism>
<dbReference type="InterPro" id="IPR050707">
    <property type="entry name" value="HTH_MetabolicPath_Reg"/>
</dbReference>
<dbReference type="GO" id="GO:0045892">
    <property type="term" value="P:negative regulation of DNA-templated transcription"/>
    <property type="evidence" value="ECO:0007669"/>
    <property type="project" value="TreeGrafter"/>
</dbReference>
<feature type="domain" description="HTH iclR-type" evidence="4">
    <location>
        <begin position="14"/>
        <end position="74"/>
    </location>
</feature>
<dbReference type="InterPro" id="IPR029016">
    <property type="entry name" value="GAF-like_dom_sf"/>
</dbReference>
<name>A0AA41XE55_9MICO</name>
<evidence type="ECO:0000256" key="3">
    <source>
        <dbReference type="ARBA" id="ARBA00023163"/>
    </source>
</evidence>
<evidence type="ECO:0000259" key="4">
    <source>
        <dbReference type="PROSITE" id="PS51077"/>
    </source>
</evidence>
<keyword evidence="7" id="KW-1185">Reference proteome</keyword>
<dbReference type="SUPFAM" id="SSF55781">
    <property type="entry name" value="GAF domain-like"/>
    <property type="match status" value="1"/>
</dbReference>
<dbReference type="Pfam" id="PF09339">
    <property type="entry name" value="HTH_IclR"/>
    <property type="match status" value="1"/>
</dbReference>
<dbReference type="SUPFAM" id="SSF46785">
    <property type="entry name" value="Winged helix' DNA-binding domain"/>
    <property type="match status" value="1"/>
</dbReference>
<accession>A0AA41XE55</accession>
<evidence type="ECO:0000313" key="6">
    <source>
        <dbReference type="EMBL" id="MCS5726519.1"/>
    </source>
</evidence>
<sequence>MKKDQIQQKPPYPIESVDNALRILQMMRDEGEVRITDVATALGVAPSTAHRLMAMLIYRGFAIRDDSRHYSAGPALGAAAIGSSWTKTLKVAVEPTLEILSSRLAETVNLIVRVGVSARFLLSIESSTLLRIGDRTGSVLPARSASGGKVLLAFEPLAQLERLYRGKSAELGGDALGDEDFAALVADMAAIRRRGYALNREETETGVAAIGFPILTPAGRPLASFSVATPVGRLERLITPQRLELMFAARDDMTEALRGTTLDTPRQPGAATEV</sequence>
<reference evidence="6" key="1">
    <citation type="submission" date="2022-08" db="EMBL/GenBank/DDBJ databases">
        <authorList>
            <person name="Deng Y."/>
            <person name="Han X.-F."/>
            <person name="Zhang Y.-Q."/>
        </authorList>
    </citation>
    <scope>NUCLEOTIDE SEQUENCE</scope>
    <source>
        <strain evidence="6">CPCC 203407</strain>
    </source>
</reference>
<dbReference type="Gene3D" id="3.30.450.40">
    <property type="match status" value="1"/>
</dbReference>
<dbReference type="InterPro" id="IPR036390">
    <property type="entry name" value="WH_DNA-bd_sf"/>
</dbReference>
<dbReference type="Gene3D" id="1.10.10.10">
    <property type="entry name" value="Winged helix-like DNA-binding domain superfamily/Winged helix DNA-binding domain"/>
    <property type="match status" value="1"/>
</dbReference>
<dbReference type="PROSITE" id="PS51078">
    <property type="entry name" value="ICLR_ED"/>
    <property type="match status" value="1"/>
</dbReference>
<proteinExistence type="predicted"/>
<dbReference type="Pfam" id="PF01614">
    <property type="entry name" value="IclR_C"/>
    <property type="match status" value="1"/>
</dbReference>
<dbReference type="EMBL" id="JANLCK010000005">
    <property type="protein sequence ID" value="MCS5726519.1"/>
    <property type="molecule type" value="Genomic_DNA"/>
</dbReference>
<dbReference type="AlphaFoldDB" id="A0AA41XE55"/>
<evidence type="ECO:0000256" key="1">
    <source>
        <dbReference type="ARBA" id="ARBA00023015"/>
    </source>
</evidence>
<dbReference type="GO" id="GO:0003677">
    <property type="term" value="F:DNA binding"/>
    <property type="evidence" value="ECO:0007669"/>
    <property type="project" value="UniProtKB-KW"/>
</dbReference>
<dbReference type="InterPro" id="IPR014757">
    <property type="entry name" value="Tscrpt_reg_IclR_C"/>
</dbReference>
<dbReference type="InterPro" id="IPR036388">
    <property type="entry name" value="WH-like_DNA-bd_sf"/>
</dbReference>
<gene>
    <name evidence="6" type="ORF">N1028_11500</name>
</gene>
<dbReference type="PANTHER" id="PTHR30136">
    <property type="entry name" value="HELIX-TURN-HELIX TRANSCRIPTIONAL REGULATOR, ICLR FAMILY"/>
    <property type="match status" value="1"/>
</dbReference>
<feature type="domain" description="IclR-ED" evidence="5">
    <location>
        <begin position="77"/>
        <end position="270"/>
    </location>
</feature>
<dbReference type="GO" id="GO:0003700">
    <property type="term" value="F:DNA-binding transcription factor activity"/>
    <property type="evidence" value="ECO:0007669"/>
    <property type="project" value="TreeGrafter"/>
</dbReference>
<evidence type="ECO:0000256" key="2">
    <source>
        <dbReference type="ARBA" id="ARBA00023125"/>
    </source>
</evidence>
<dbReference type="InterPro" id="IPR005471">
    <property type="entry name" value="Tscrpt_reg_IclR_N"/>
</dbReference>
<dbReference type="RefSeq" id="WP_259529009.1">
    <property type="nucleotide sequence ID" value="NZ_JANLCK010000005.1"/>
</dbReference>